<feature type="compositionally biased region" description="Basic and acidic residues" evidence="1">
    <location>
        <begin position="13"/>
        <end position="28"/>
    </location>
</feature>
<dbReference type="Gramene" id="TVU41909">
    <property type="protein sequence ID" value="TVU41909"/>
    <property type="gene ID" value="EJB05_15468"/>
</dbReference>
<dbReference type="Gramene" id="TVU50388">
    <property type="protein sequence ID" value="TVU50388"/>
    <property type="gene ID" value="EJB05_01758"/>
</dbReference>
<feature type="non-terminal residue" evidence="2">
    <location>
        <position position="1"/>
    </location>
</feature>
<feature type="non-terminal residue" evidence="2">
    <location>
        <position position="62"/>
    </location>
</feature>
<keyword evidence="4" id="KW-1185">Reference proteome</keyword>
<feature type="region of interest" description="Disordered" evidence="1">
    <location>
        <begin position="13"/>
        <end position="62"/>
    </location>
</feature>
<name>A0A5J9W0F2_9POAL</name>
<proteinExistence type="predicted"/>
<dbReference type="Proteomes" id="UP000324897">
    <property type="component" value="Chromosome 6"/>
</dbReference>
<evidence type="ECO:0000313" key="3">
    <source>
        <dbReference type="EMBL" id="TVU50388.1"/>
    </source>
</evidence>
<protein>
    <submittedName>
        <fullName evidence="2">Uncharacterized protein</fullName>
    </submittedName>
</protein>
<dbReference type="AlphaFoldDB" id="A0A5J9W0F2"/>
<sequence length="62" mass="6912">CFASWAHGDGVACKDLKPERSTRDDLKRKVASGDGDGNSLWPYGIRRPHGHEQLGMGQVYKR</sequence>
<reference evidence="2 4" key="1">
    <citation type="journal article" date="2019" name="Sci. Rep.">
        <title>A high-quality genome of Eragrostis curvula grass provides insights into Poaceae evolution and supports new strategies to enhance forage quality.</title>
        <authorList>
            <person name="Carballo J."/>
            <person name="Santos B.A.C.M."/>
            <person name="Zappacosta D."/>
            <person name="Garbus I."/>
            <person name="Selva J.P."/>
            <person name="Gallo C.A."/>
            <person name="Diaz A."/>
            <person name="Albertini E."/>
            <person name="Caccamo M."/>
            <person name="Echenique V."/>
        </authorList>
    </citation>
    <scope>NUCLEOTIDE SEQUENCE [LARGE SCALE GENOMIC DNA]</scope>
    <source>
        <strain evidence="4">cv. Victoria</strain>
        <tissue evidence="2">Leaf</tissue>
    </source>
</reference>
<dbReference type="EMBL" id="RWGY01000007">
    <property type="protein sequence ID" value="TVU41909.1"/>
    <property type="molecule type" value="Genomic_DNA"/>
</dbReference>
<accession>A0A5J9W0F2</accession>
<dbReference type="Proteomes" id="UP000324897">
    <property type="component" value="Chromosome 4"/>
</dbReference>
<comment type="caution">
    <text evidence="2">The sequence shown here is derived from an EMBL/GenBank/DDBJ whole genome shotgun (WGS) entry which is preliminary data.</text>
</comment>
<organism evidence="2 4">
    <name type="scientific">Eragrostis curvula</name>
    <name type="common">weeping love grass</name>
    <dbReference type="NCBI Taxonomy" id="38414"/>
    <lineage>
        <taxon>Eukaryota</taxon>
        <taxon>Viridiplantae</taxon>
        <taxon>Streptophyta</taxon>
        <taxon>Embryophyta</taxon>
        <taxon>Tracheophyta</taxon>
        <taxon>Spermatophyta</taxon>
        <taxon>Magnoliopsida</taxon>
        <taxon>Liliopsida</taxon>
        <taxon>Poales</taxon>
        <taxon>Poaceae</taxon>
        <taxon>PACMAD clade</taxon>
        <taxon>Chloridoideae</taxon>
        <taxon>Eragrostideae</taxon>
        <taxon>Eragrostidinae</taxon>
        <taxon>Eragrostis</taxon>
    </lineage>
</organism>
<gene>
    <name evidence="3" type="ORF">EJB05_01758</name>
    <name evidence="2" type="ORF">EJB05_15468</name>
</gene>
<dbReference type="EMBL" id="RWGY01000002">
    <property type="protein sequence ID" value="TVU50388.1"/>
    <property type="molecule type" value="Genomic_DNA"/>
</dbReference>
<evidence type="ECO:0000256" key="1">
    <source>
        <dbReference type="SAM" id="MobiDB-lite"/>
    </source>
</evidence>
<evidence type="ECO:0000313" key="4">
    <source>
        <dbReference type="Proteomes" id="UP000324897"/>
    </source>
</evidence>
<evidence type="ECO:0000313" key="2">
    <source>
        <dbReference type="EMBL" id="TVU41909.1"/>
    </source>
</evidence>